<dbReference type="CDD" id="cd07989">
    <property type="entry name" value="LPLAT_AGPAT-like"/>
    <property type="match status" value="1"/>
</dbReference>
<dbReference type="Pfam" id="PF01553">
    <property type="entry name" value="Acyltransferase"/>
    <property type="match status" value="1"/>
</dbReference>
<organism evidence="8 9">
    <name type="scientific">Terrimonas ginsenosidimutans</name>
    <dbReference type="NCBI Taxonomy" id="2908004"/>
    <lineage>
        <taxon>Bacteria</taxon>
        <taxon>Pseudomonadati</taxon>
        <taxon>Bacteroidota</taxon>
        <taxon>Chitinophagia</taxon>
        <taxon>Chitinophagales</taxon>
        <taxon>Chitinophagaceae</taxon>
        <taxon>Terrimonas</taxon>
    </lineage>
</organism>
<dbReference type="PANTHER" id="PTHR10434">
    <property type="entry name" value="1-ACYL-SN-GLYCEROL-3-PHOSPHATE ACYLTRANSFERASE"/>
    <property type="match status" value="1"/>
</dbReference>
<gene>
    <name evidence="8" type="ORF">LZZ85_19825</name>
</gene>
<evidence type="ECO:0000256" key="2">
    <source>
        <dbReference type="ARBA" id="ARBA00022516"/>
    </source>
</evidence>
<keyword evidence="2" id="KW-0444">Lipid biosynthesis</keyword>
<keyword evidence="4" id="KW-0443">Lipid metabolism</keyword>
<dbReference type="SMART" id="SM00563">
    <property type="entry name" value="PlsC"/>
    <property type="match status" value="1"/>
</dbReference>
<feature type="domain" description="Phospholipid/glycerol acyltransferase" evidence="7">
    <location>
        <begin position="79"/>
        <end position="193"/>
    </location>
</feature>
<evidence type="ECO:0000313" key="9">
    <source>
        <dbReference type="Proteomes" id="UP001165367"/>
    </source>
</evidence>
<keyword evidence="6" id="KW-0472">Membrane</keyword>
<feature type="transmembrane region" description="Helical" evidence="6">
    <location>
        <begin position="12"/>
        <end position="33"/>
    </location>
</feature>
<name>A0ABS9KWA1_9BACT</name>
<evidence type="ECO:0000256" key="6">
    <source>
        <dbReference type="SAM" id="Phobius"/>
    </source>
</evidence>
<dbReference type="GO" id="GO:0016746">
    <property type="term" value="F:acyltransferase activity"/>
    <property type="evidence" value="ECO:0007669"/>
    <property type="project" value="UniProtKB-KW"/>
</dbReference>
<dbReference type="PANTHER" id="PTHR10434:SF64">
    <property type="entry name" value="1-ACYL-SN-GLYCEROL-3-PHOSPHATE ACYLTRANSFERASE-RELATED"/>
    <property type="match status" value="1"/>
</dbReference>
<dbReference type="EMBL" id="JAKLTR010000014">
    <property type="protein sequence ID" value="MCG2616558.1"/>
    <property type="molecule type" value="Genomic_DNA"/>
</dbReference>
<proteinExistence type="predicted"/>
<dbReference type="SUPFAM" id="SSF69593">
    <property type="entry name" value="Glycerol-3-phosphate (1)-acyltransferase"/>
    <property type="match status" value="1"/>
</dbReference>
<evidence type="ECO:0000259" key="7">
    <source>
        <dbReference type="SMART" id="SM00563"/>
    </source>
</evidence>
<protein>
    <submittedName>
        <fullName evidence="8">1-acyl-sn-glycerol-3-phosphate acyltransferase</fullName>
    </submittedName>
</protein>
<keyword evidence="9" id="KW-1185">Reference proteome</keyword>
<accession>A0ABS9KWA1</accession>
<reference evidence="8" key="1">
    <citation type="submission" date="2022-01" db="EMBL/GenBank/DDBJ databases">
        <authorList>
            <person name="Jo J.-H."/>
            <person name="Im W.-T."/>
        </authorList>
    </citation>
    <scope>NUCLEOTIDE SEQUENCE</scope>
    <source>
        <strain evidence="8">NA20</strain>
    </source>
</reference>
<keyword evidence="3" id="KW-0808">Transferase</keyword>
<keyword evidence="6" id="KW-1133">Transmembrane helix</keyword>
<dbReference type="InterPro" id="IPR002123">
    <property type="entry name" value="Plipid/glycerol_acylTrfase"/>
</dbReference>
<keyword evidence="5 8" id="KW-0012">Acyltransferase</keyword>
<comment type="caution">
    <text evidence="8">The sequence shown here is derived from an EMBL/GenBank/DDBJ whole genome shotgun (WGS) entry which is preliminary data.</text>
</comment>
<evidence type="ECO:0000256" key="1">
    <source>
        <dbReference type="ARBA" id="ARBA00005189"/>
    </source>
</evidence>
<dbReference type="Proteomes" id="UP001165367">
    <property type="component" value="Unassembled WGS sequence"/>
</dbReference>
<evidence type="ECO:0000313" key="8">
    <source>
        <dbReference type="EMBL" id="MCG2616558.1"/>
    </source>
</evidence>
<dbReference type="RefSeq" id="WP_237875096.1">
    <property type="nucleotide sequence ID" value="NZ_JAKLTR010000014.1"/>
</dbReference>
<evidence type="ECO:0000256" key="3">
    <source>
        <dbReference type="ARBA" id="ARBA00022679"/>
    </source>
</evidence>
<sequence length="244" mass="28048">MKFFREIAGRIWAVWGLISFAATFLLIFLPSMIAYLLPEPKATHYFIRVAKVWMDLWLLLVGCPVKVTGKENFQKGKSYVVTYNHNSFLDVPLSCPYIPGGNKTIAKKSFVKVPLFGWFYAKGSVLVDRNDERSRRKSYDEMKAVLAKGLHMCIYPEGTRNRTGEPLKKFYDGAFRLAKDTGHSVVPALIFNTKKALPADKPFFFLPYRLKMHYLPPVDPAGLTAEELKEKVFRQMKEYYLGNQ</sequence>
<comment type="pathway">
    <text evidence="1">Lipid metabolism.</text>
</comment>
<keyword evidence="6" id="KW-0812">Transmembrane</keyword>
<evidence type="ECO:0000256" key="4">
    <source>
        <dbReference type="ARBA" id="ARBA00023098"/>
    </source>
</evidence>
<evidence type="ECO:0000256" key="5">
    <source>
        <dbReference type="ARBA" id="ARBA00023315"/>
    </source>
</evidence>